<dbReference type="PANTHER" id="PTHR43827">
    <property type="entry name" value="2,5-DIKETO-D-GLUCONIC ACID REDUCTASE"/>
    <property type="match status" value="1"/>
</dbReference>
<dbReference type="AlphaFoldDB" id="A0A1H8JWE8"/>
<feature type="active site" description="Proton donor" evidence="4">
    <location>
        <position position="55"/>
    </location>
</feature>
<dbReference type="Pfam" id="PF00248">
    <property type="entry name" value="Aldo_ket_red"/>
    <property type="match status" value="1"/>
</dbReference>
<proteinExistence type="inferred from homology"/>
<dbReference type="EMBL" id="FOCW01000008">
    <property type="protein sequence ID" value="SEN85074.1"/>
    <property type="molecule type" value="Genomic_DNA"/>
</dbReference>
<keyword evidence="2" id="KW-0521">NADP</keyword>
<feature type="domain" description="NADP-dependent oxidoreductase" evidence="7">
    <location>
        <begin position="22"/>
        <end position="265"/>
    </location>
</feature>
<dbReference type="PROSITE" id="PS00798">
    <property type="entry name" value="ALDOKETO_REDUCTASE_1"/>
    <property type="match status" value="1"/>
</dbReference>
<evidence type="ECO:0000256" key="1">
    <source>
        <dbReference type="ARBA" id="ARBA00007905"/>
    </source>
</evidence>
<feature type="binding site" evidence="5">
    <location>
        <position position="113"/>
    </location>
    <ligand>
        <name>substrate</name>
    </ligand>
</feature>
<dbReference type="PRINTS" id="PR00069">
    <property type="entry name" value="ALDKETRDTASE"/>
</dbReference>
<dbReference type="RefSeq" id="WP_091817802.1">
    <property type="nucleotide sequence ID" value="NZ_FOCW01000008.1"/>
</dbReference>
<evidence type="ECO:0000256" key="2">
    <source>
        <dbReference type="ARBA" id="ARBA00022857"/>
    </source>
</evidence>
<evidence type="ECO:0000313" key="8">
    <source>
        <dbReference type="EMBL" id="SEN85074.1"/>
    </source>
</evidence>
<dbReference type="InterPro" id="IPR023210">
    <property type="entry name" value="NADP_OxRdtase_dom"/>
</dbReference>
<comment type="similarity">
    <text evidence="1">Belongs to the aldo/keto reductase family.</text>
</comment>
<organism evidence="8 9">
    <name type="scientific">Brachymonas denitrificans DSM 15123</name>
    <dbReference type="NCBI Taxonomy" id="1121117"/>
    <lineage>
        <taxon>Bacteria</taxon>
        <taxon>Pseudomonadati</taxon>
        <taxon>Pseudomonadota</taxon>
        <taxon>Betaproteobacteria</taxon>
        <taxon>Burkholderiales</taxon>
        <taxon>Comamonadaceae</taxon>
        <taxon>Brachymonas</taxon>
    </lineage>
</organism>
<gene>
    <name evidence="8" type="ORF">SAMN02745977_02177</name>
</gene>
<dbReference type="PROSITE" id="PS00063">
    <property type="entry name" value="ALDOKETO_REDUCTASE_3"/>
    <property type="match status" value="1"/>
</dbReference>
<dbReference type="PIRSF" id="PIRSF000097">
    <property type="entry name" value="AKR"/>
    <property type="match status" value="1"/>
</dbReference>
<dbReference type="GO" id="GO:0016616">
    <property type="term" value="F:oxidoreductase activity, acting on the CH-OH group of donors, NAD or NADP as acceptor"/>
    <property type="evidence" value="ECO:0007669"/>
    <property type="project" value="UniProtKB-ARBA"/>
</dbReference>
<protein>
    <submittedName>
        <fullName evidence="8">2,5-diketo-D-gluconate reductase A</fullName>
    </submittedName>
</protein>
<reference evidence="8 9" key="1">
    <citation type="submission" date="2016-10" db="EMBL/GenBank/DDBJ databases">
        <authorList>
            <person name="de Groot N.N."/>
        </authorList>
    </citation>
    <scope>NUCLEOTIDE SEQUENCE [LARGE SCALE GENOMIC DNA]</scope>
    <source>
        <strain evidence="8 9">DSM 15123</strain>
    </source>
</reference>
<evidence type="ECO:0000256" key="5">
    <source>
        <dbReference type="PIRSR" id="PIRSR000097-2"/>
    </source>
</evidence>
<dbReference type="Gene3D" id="3.20.20.100">
    <property type="entry name" value="NADP-dependent oxidoreductase domain"/>
    <property type="match status" value="1"/>
</dbReference>
<evidence type="ECO:0000313" key="9">
    <source>
        <dbReference type="Proteomes" id="UP000199531"/>
    </source>
</evidence>
<dbReference type="STRING" id="1121117.SAMN02745977_02177"/>
<dbReference type="InterPro" id="IPR036812">
    <property type="entry name" value="NAD(P)_OxRdtase_dom_sf"/>
</dbReference>
<sequence>MPTPTSLAPTITLSNGVEMPQLGLGTWPMDDAEAARVVAQAIGMGYRLIDTAENYGNERGVGEGLRASGVPREQVFITTKFNKQWHSVEGAQQACDASLLRLGLDYVDLLLVHWPNPDQDRYVEAFEGLVRLLEAGKVRAIGTSNFKPTHLQRLFDLGLVPHVNQIHLDPYHGRHDVVQVHCERGIVTEAWSPLGRAGAMLQEPAILAAAERHGRTAGQVVLRWHTQQGYVPIPKSSDPVRLAQNLDVFGFTLSDGEMAALSALDRVDPAMLDSDVFGH</sequence>
<accession>A0A1H8JWE8</accession>
<dbReference type="InterPro" id="IPR018170">
    <property type="entry name" value="Aldo/ket_reductase_CS"/>
</dbReference>
<keyword evidence="3" id="KW-0560">Oxidoreductase</keyword>
<feature type="site" description="Lowers pKa of active site Tyr" evidence="6">
    <location>
        <position position="80"/>
    </location>
</feature>
<dbReference type="Proteomes" id="UP000199531">
    <property type="component" value="Unassembled WGS sequence"/>
</dbReference>
<dbReference type="InterPro" id="IPR020471">
    <property type="entry name" value="AKR"/>
</dbReference>
<keyword evidence="9" id="KW-1185">Reference proteome</keyword>
<evidence type="ECO:0000256" key="4">
    <source>
        <dbReference type="PIRSR" id="PIRSR000097-1"/>
    </source>
</evidence>
<name>A0A1H8JWE8_9BURK</name>
<dbReference type="PANTHER" id="PTHR43827:SF3">
    <property type="entry name" value="NADP-DEPENDENT OXIDOREDUCTASE DOMAIN-CONTAINING PROTEIN"/>
    <property type="match status" value="1"/>
</dbReference>
<dbReference type="FunFam" id="3.20.20.100:FF:000015">
    <property type="entry name" value="Oxidoreductase, aldo/keto reductase family"/>
    <property type="match status" value="1"/>
</dbReference>
<dbReference type="SUPFAM" id="SSF51430">
    <property type="entry name" value="NAD(P)-linked oxidoreductase"/>
    <property type="match status" value="1"/>
</dbReference>
<evidence type="ECO:0000259" key="7">
    <source>
        <dbReference type="Pfam" id="PF00248"/>
    </source>
</evidence>
<evidence type="ECO:0000256" key="6">
    <source>
        <dbReference type="PIRSR" id="PIRSR000097-3"/>
    </source>
</evidence>
<evidence type="ECO:0000256" key="3">
    <source>
        <dbReference type="ARBA" id="ARBA00023002"/>
    </source>
</evidence>
<dbReference type="OrthoDB" id="9772407at2"/>